<dbReference type="GO" id="GO:0043138">
    <property type="term" value="F:3'-5' DNA helicase activity"/>
    <property type="evidence" value="ECO:0007669"/>
    <property type="project" value="UniProtKB-EC"/>
</dbReference>
<dbReference type="GO" id="GO:0003677">
    <property type="term" value="F:DNA binding"/>
    <property type="evidence" value="ECO:0007669"/>
    <property type="project" value="UniProtKB-KW"/>
</dbReference>
<gene>
    <name evidence="7" type="ORF">FCALED_LOCUS10279</name>
</gene>
<dbReference type="Proteomes" id="UP000789570">
    <property type="component" value="Unassembled WGS sequence"/>
</dbReference>
<reference evidence="7" key="1">
    <citation type="submission" date="2021-06" db="EMBL/GenBank/DDBJ databases">
        <authorList>
            <person name="Kallberg Y."/>
            <person name="Tangrot J."/>
            <person name="Rosling A."/>
        </authorList>
    </citation>
    <scope>NUCLEOTIDE SEQUENCE</scope>
    <source>
        <strain evidence="7">UK204</strain>
    </source>
</reference>
<feature type="domain" description="Helicase C-terminal" evidence="6">
    <location>
        <begin position="16"/>
        <end position="165"/>
    </location>
</feature>
<keyword evidence="8" id="KW-1185">Reference proteome</keyword>
<evidence type="ECO:0000256" key="5">
    <source>
        <dbReference type="ARBA" id="ARBA00034808"/>
    </source>
</evidence>
<keyword evidence="2" id="KW-0238">DNA-binding</keyword>
<dbReference type="EMBL" id="CAJVPQ010003699">
    <property type="protein sequence ID" value="CAG8635203.1"/>
    <property type="molecule type" value="Genomic_DNA"/>
</dbReference>
<dbReference type="GO" id="GO:0006310">
    <property type="term" value="P:DNA recombination"/>
    <property type="evidence" value="ECO:0007669"/>
    <property type="project" value="TreeGrafter"/>
</dbReference>
<proteinExistence type="inferred from homology"/>
<evidence type="ECO:0000256" key="4">
    <source>
        <dbReference type="ARBA" id="ARBA00034617"/>
    </source>
</evidence>
<keyword evidence="3" id="KW-0413">Isomerase</keyword>
<sequence length="258" mass="29277">MVPILALTATCSPADAVFDLLDNFEGCVIIYGAIVTEYNNMMNELQKKFNPDIVGMYHGKLTSKEQYVISANWKNQIIKIMSATSAFGMGINIDNVTLIIHTTLPMSYDRYVQEIDQAERLRQQSRTILFYSQSDICTLLTILNDSIISECHNCDNCKERKRDNPDICVVSTEALRLIRIVNALLQHATIQNNNIHYVTRDNVVDVFYENKNNSLIDKKIINQVIDLQRVRPESSVLTHSCKIVGICENAENIISSKI</sequence>
<dbReference type="Gene3D" id="3.40.50.300">
    <property type="entry name" value="P-loop containing nucleotide triphosphate hydrolases"/>
    <property type="match status" value="1"/>
</dbReference>
<comment type="caution">
    <text evidence="7">The sequence shown here is derived from an EMBL/GenBank/DDBJ whole genome shotgun (WGS) entry which is preliminary data.</text>
</comment>
<protein>
    <recommendedName>
        <fullName evidence="5">DNA 3'-5' helicase</fullName>
        <ecNumber evidence="5">5.6.2.4</ecNumber>
    </recommendedName>
</protein>
<dbReference type="PANTHER" id="PTHR13710">
    <property type="entry name" value="DNA HELICASE RECQ FAMILY MEMBER"/>
    <property type="match status" value="1"/>
</dbReference>
<dbReference type="Pfam" id="PF00271">
    <property type="entry name" value="Helicase_C"/>
    <property type="match status" value="1"/>
</dbReference>
<dbReference type="GO" id="GO:0009378">
    <property type="term" value="F:four-way junction helicase activity"/>
    <property type="evidence" value="ECO:0007669"/>
    <property type="project" value="TreeGrafter"/>
</dbReference>
<dbReference type="AlphaFoldDB" id="A0A9N9DH41"/>
<organism evidence="7 8">
    <name type="scientific">Funneliformis caledonium</name>
    <dbReference type="NCBI Taxonomy" id="1117310"/>
    <lineage>
        <taxon>Eukaryota</taxon>
        <taxon>Fungi</taxon>
        <taxon>Fungi incertae sedis</taxon>
        <taxon>Mucoromycota</taxon>
        <taxon>Glomeromycotina</taxon>
        <taxon>Glomeromycetes</taxon>
        <taxon>Glomerales</taxon>
        <taxon>Glomeraceae</taxon>
        <taxon>Funneliformis</taxon>
    </lineage>
</organism>
<accession>A0A9N9DH41</accession>
<evidence type="ECO:0000313" key="7">
    <source>
        <dbReference type="EMBL" id="CAG8635203.1"/>
    </source>
</evidence>
<name>A0A9N9DH41_9GLOM</name>
<dbReference type="PANTHER" id="PTHR13710:SF105">
    <property type="entry name" value="ATP-DEPENDENT DNA HELICASE Q1"/>
    <property type="match status" value="1"/>
</dbReference>
<dbReference type="SUPFAM" id="SSF52540">
    <property type="entry name" value="P-loop containing nucleoside triphosphate hydrolases"/>
    <property type="match status" value="1"/>
</dbReference>
<dbReference type="PROSITE" id="PS51194">
    <property type="entry name" value="HELICASE_CTER"/>
    <property type="match status" value="1"/>
</dbReference>
<dbReference type="GO" id="GO:0005737">
    <property type="term" value="C:cytoplasm"/>
    <property type="evidence" value="ECO:0007669"/>
    <property type="project" value="TreeGrafter"/>
</dbReference>
<evidence type="ECO:0000256" key="2">
    <source>
        <dbReference type="ARBA" id="ARBA00023125"/>
    </source>
</evidence>
<evidence type="ECO:0000256" key="3">
    <source>
        <dbReference type="ARBA" id="ARBA00023235"/>
    </source>
</evidence>
<dbReference type="OrthoDB" id="5425465at2759"/>
<evidence type="ECO:0000313" key="8">
    <source>
        <dbReference type="Proteomes" id="UP000789570"/>
    </source>
</evidence>
<dbReference type="InterPro" id="IPR001650">
    <property type="entry name" value="Helicase_C-like"/>
</dbReference>
<dbReference type="EC" id="5.6.2.4" evidence="5"/>
<dbReference type="InterPro" id="IPR027417">
    <property type="entry name" value="P-loop_NTPase"/>
</dbReference>
<comment type="similarity">
    <text evidence="1">Belongs to the helicase family. RecQ subfamily.</text>
</comment>
<dbReference type="GO" id="GO:0006281">
    <property type="term" value="P:DNA repair"/>
    <property type="evidence" value="ECO:0007669"/>
    <property type="project" value="TreeGrafter"/>
</dbReference>
<evidence type="ECO:0000256" key="1">
    <source>
        <dbReference type="ARBA" id="ARBA00005446"/>
    </source>
</evidence>
<evidence type="ECO:0000259" key="6">
    <source>
        <dbReference type="PROSITE" id="PS51194"/>
    </source>
</evidence>
<dbReference type="GO" id="GO:0005694">
    <property type="term" value="C:chromosome"/>
    <property type="evidence" value="ECO:0007669"/>
    <property type="project" value="TreeGrafter"/>
</dbReference>
<comment type="catalytic activity">
    <reaction evidence="4">
        <text>Couples ATP hydrolysis with the unwinding of duplex DNA by translocating in the 3'-5' direction.</text>
        <dbReference type="EC" id="5.6.2.4"/>
    </reaction>
</comment>
<dbReference type="SMART" id="SM00490">
    <property type="entry name" value="HELICc"/>
    <property type="match status" value="1"/>
</dbReference>